<evidence type="ECO:0000256" key="2">
    <source>
        <dbReference type="ARBA" id="ARBA00022741"/>
    </source>
</evidence>
<dbReference type="GO" id="GO:0005525">
    <property type="term" value="F:GTP binding"/>
    <property type="evidence" value="ECO:0007669"/>
    <property type="project" value="UniProtKB-KW"/>
</dbReference>
<proteinExistence type="inferred from homology"/>
<evidence type="ECO:0000256" key="1">
    <source>
        <dbReference type="ARBA" id="ARBA00006270"/>
    </source>
</evidence>
<dbReference type="PANTHER" id="PTHR47981:SF20">
    <property type="entry name" value="RAS-RELATED PROTEIN RAB-7A"/>
    <property type="match status" value="1"/>
</dbReference>
<keyword evidence="4" id="KW-0449">Lipoprotein</keyword>
<keyword evidence="2" id="KW-0547">Nucleotide-binding</keyword>
<dbReference type="OrthoDB" id="10613412at2759"/>
<dbReference type="Proteomes" id="UP000008141">
    <property type="component" value="Unassembled WGS sequence"/>
</dbReference>
<dbReference type="InterPro" id="IPR027417">
    <property type="entry name" value="P-loop_NTPase"/>
</dbReference>
<sequence>MLGLTFAAAGAVAGAAQGLVKVTGKEMLGLVHTSPAPGRPAYHHLHKPLINLVVVGDQGCGKAALVQAFAGGRQQEVAAAASTSTQSRADFQLLQCVVDEQQPVSLCLWNVRSREEARDLGSVFYSLASAFLVVYSPGQQHPAEALEHWAAQCGGGAAAGAPPLVVVASCRPDGDDAEQEAAVAEAEEWCQRRGGLPHFIVRGLEDLHTIHAAFLEALRLALRGHSELSPMQASRASLQAENSELIPALHRLDGQPALVRQAT</sequence>
<accession>E1ZR67</accession>
<gene>
    <name evidence="6" type="ORF">CHLNCDRAFT_139910</name>
</gene>
<comment type="subcellular location">
    <subcellularLocation>
        <location evidence="5">Endomembrane system</location>
        <topology evidence="5">Lipid-anchor</topology>
        <orientation evidence="5">Cytoplasmic side</orientation>
    </subcellularLocation>
</comment>
<dbReference type="PANTHER" id="PTHR47981">
    <property type="entry name" value="RAB FAMILY"/>
    <property type="match status" value="1"/>
</dbReference>
<evidence type="ECO:0000313" key="6">
    <source>
        <dbReference type="EMBL" id="EFN51727.1"/>
    </source>
</evidence>
<dbReference type="STRING" id="554065.E1ZR67"/>
<dbReference type="GeneID" id="17351114"/>
<dbReference type="InParanoid" id="E1ZR67"/>
<dbReference type="EMBL" id="GL433861">
    <property type="protein sequence ID" value="EFN51727.1"/>
    <property type="molecule type" value="Genomic_DNA"/>
</dbReference>
<keyword evidence="3" id="KW-0342">GTP-binding</keyword>
<protein>
    <submittedName>
        <fullName evidence="6">Uncharacterized protein</fullName>
    </submittedName>
</protein>
<dbReference type="AlphaFoldDB" id="E1ZR67"/>
<dbReference type="RefSeq" id="XP_005843829.1">
    <property type="nucleotide sequence ID" value="XM_005843767.1"/>
</dbReference>
<dbReference type="eggNOG" id="KOG0394">
    <property type="taxonomic scope" value="Eukaryota"/>
</dbReference>
<dbReference type="SUPFAM" id="SSF52540">
    <property type="entry name" value="P-loop containing nucleoside triphosphate hydrolases"/>
    <property type="match status" value="1"/>
</dbReference>
<organism evidence="7">
    <name type="scientific">Chlorella variabilis</name>
    <name type="common">Green alga</name>
    <dbReference type="NCBI Taxonomy" id="554065"/>
    <lineage>
        <taxon>Eukaryota</taxon>
        <taxon>Viridiplantae</taxon>
        <taxon>Chlorophyta</taxon>
        <taxon>core chlorophytes</taxon>
        <taxon>Trebouxiophyceae</taxon>
        <taxon>Chlorellales</taxon>
        <taxon>Chlorellaceae</taxon>
        <taxon>Chlorella clade</taxon>
        <taxon>Chlorella</taxon>
    </lineage>
</organism>
<dbReference type="Pfam" id="PF08477">
    <property type="entry name" value="Roc"/>
    <property type="match status" value="1"/>
</dbReference>
<evidence type="ECO:0000256" key="4">
    <source>
        <dbReference type="ARBA" id="ARBA00023289"/>
    </source>
</evidence>
<dbReference type="PROSITE" id="PS51419">
    <property type="entry name" value="RAB"/>
    <property type="match status" value="1"/>
</dbReference>
<name>E1ZR67_CHLVA</name>
<dbReference type="Gene3D" id="3.40.50.300">
    <property type="entry name" value="P-loop containing nucleotide triphosphate hydrolases"/>
    <property type="match status" value="1"/>
</dbReference>
<reference evidence="6 7" key="1">
    <citation type="journal article" date="2010" name="Plant Cell">
        <title>The Chlorella variabilis NC64A genome reveals adaptation to photosymbiosis, coevolution with viruses, and cryptic sex.</title>
        <authorList>
            <person name="Blanc G."/>
            <person name="Duncan G."/>
            <person name="Agarkova I."/>
            <person name="Borodovsky M."/>
            <person name="Gurnon J."/>
            <person name="Kuo A."/>
            <person name="Lindquist E."/>
            <person name="Lucas S."/>
            <person name="Pangilinan J."/>
            <person name="Polle J."/>
            <person name="Salamov A."/>
            <person name="Terry A."/>
            <person name="Yamada T."/>
            <person name="Dunigan D.D."/>
            <person name="Grigoriev I.V."/>
            <person name="Claverie J.M."/>
            <person name="Van Etten J.L."/>
        </authorList>
    </citation>
    <scope>NUCLEOTIDE SEQUENCE [LARGE SCALE GENOMIC DNA]</scope>
    <source>
        <strain evidence="6 7">NC64A</strain>
    </source>
</reference>
<dbReference type="KEGG" id="cvr:CHLNCDRAFT_139910"/>
<dbReference type="GO" id="GO:0012505">
    <property type="term" value="C:endomembrane system"/>
    <property type="evidence" value="ECO:0007669"/>
    <property type="project" value="UniProtKB-SubCell"/>
</dbReference>
<keyword evidence="7" id="KW-1185">Reference proteome</keyword>
<evidence type="ECO:0000313" key="7">
    <source>
        <dbReference type="Proteomes" id="UP000008141"/>
    </source>
</evidence>
<evidence type="ECO:0000256" key="3">
    <source>
        <dbReference type="ARBA" id="ARBA00023134"/>
    </source>
</evidence>
<comment type="similarity">
    <text evidence="1">Belongs to the small GTPase superfamily. Rab family.</text>
</comment>
<keyword evidence="4" id="KW-0636">Prenylation</keyword>
<evidence type="ECO:0000256" key="5">
    <source>
        <dbReference type="ARBA" id="ARBA00046278"/>
    </source>
</evidence>